<feature type="transmembrane region" description="Helical" evidence="1">
    <location>
        <begin position="124"/>
        <end position="146"/>
    </location>
</feature>
<proteinExistence type="predicted"/>
<feature type="transmembrane region" description="Helical" evidence="1">
    <location>
        <begin position="234"/>
        <end position="254"/>
    </location>
</feature>
<sequence>MLWIAVFVLLVVAPLLLGLAGVRRASRNDVPTPAWSWRLSVASMLHYTLAFNLTFFVQELFLVVPKALTPGLRPTLFHNNHGWDGEHPLARLFQGTGAAATLVLGMACAWLLRSSRVRRTGMRLFLLWMAYCGVLMALPQVVIGTLSERSDVGMAMAFFGLQPTTTTALALVALACIGAFALWLLPSLLGLATPADVAGAAGRTRFVALAAALPALLAIALIVPFRVPREAIEVVLLPVLVTVPGLAWMLAGAWRGRVAVNAAPAPQSIAAPSIAAPLIAATALLLVFQCVLRPGVAFY</sequence>
<feature type="transmembrane region" description="Helical" evidence="1">
    <location>
        <begin position="206"/>
        <end position="227"/>
    </location>
</feature>
<name>A0A7W8G0B3_9GAMM</name>
<comment type="caution">
    <text evidence="2">The sequence shown here is derived from an EMBL/GenBank/DDBJ whole genome shotgun (WGS) entry which is preliminary data.</text>
</comment>
<organism evidence="2 3">
    <name type="scientific">Chiayiivirga flava</name>
    <dbReference type="NCBI Taxonomy" id="659595"/>
    <lineage>
        <taxon>Bacteria</taxon>
        <taxon>Pseudomonadati</taxon>
        <taxon>Pseudomonadota</taxon>
        <taxon>Gammaproteobacteria</taxon>
        <taxon>Lysobacterales</taxon>
        <taxon>Lysobacteraceae</taxon>
        <taxon>Chiayiivirga</taxon>
    </lineage>
</organism>
<dbReference type="RefSeq" id="WP_183958702.1">
    <property type="nucleotide sequence ID" value="NZ_JACHHP010000001.1"/>
</dbReference>
<feature type="transmembrane region" description="Helical" evidence="1">
    <location>
        <begin position="274"/>
        <end position="292"/>
    </location>
</feature>
<dbReference type="Proteomes" id="UP000521199">
    <property type="component" value="Unassembled WGS sequence"/>
</dbReference>
<dbReference type="AlphaFoldDB" id="A0A7W8G0B3"/>
<accession>A0A7W8G0B3</accession>
<reference evidence="2 3" key="1">
    <citation type="submission" date="2020-08" db="EMBL/GenBank/DDBJ databases">
        <title>Genomic Encyclopedia of Type Strains, Phase IV (KMG-IV): sequencing the most valuable type-strain genomes for metagenomic binning, comparative biology and taxonomic classification.</title>
        <authorList>
            <person name="Goeker M."/>
        </authorList>
    </citation>
    <scope>NUCLEOTIDE SEQUENCE [LARGE SCALE GENOMIC DNA]</scope>
    <source>
        <strain evidence="2 3">DSM 24163</strain>
    </source>
</reference>
<evidence type="ECO:0000256" key="1">
    <source>
        <dbReference type="SAM" id="Phobius"/>
    </source>
</evidence>
<feature type="transmembrane region" description="Helical" evidence="1">
    <location>
        <begin position="89"/>
        <end position="112"/>
    </location>
</feature>
<keyword evidence="1" id="KW-0812">Transmembrane</keyword>
<keyword evidence="3" id="KW-1185">Reference proteome</keyword>
<protein>
    <submittedName>
        <fullName evidence="2">Uncharacterized protein</fullName>
    </submittedName>
</protein>
<keyword evidence="1" id="KW-0472">Membrane</keyword>
<feature type="transmembrane region" description="Helical" evidence="1">
    <location>
        <begin position="167"/>
        <end position="186"/>
    </location>
</feature>
<keyword evidence="1" id="KW-1133">Transmembrane helix</keyword>
<gene>
    <name evidence="2" type="ORF">HNQ52_000101</name>
</gene>
<evidence type="ECO:0000313" key="3">
    <source>
        <dbReference type="Proteomes" id="UP000521199"/>
    </source>
</evidence>
<dbReference type="EMBL" id="JACHHP010000001">
    <property type="protein sequence ID" value="MBB5206585.1"/>
    <property type="molecule type" value="Genomic_DNA"/>
</dbReference>
<evidence type="ECO:0000313" key="2">
    <source>
        <dbReference type="EMBL" id="MBB5206585.1"/>
    </source>
</evidence>